<organism evidence="1">
    <name type="scientific">Arundo donax</name>
    <name type="common">Giant reed</name>
    <name type="synonym">Donax arundinaceus</name>
    <dbReference type="NCBI Taxonomy" id="35708"/>
    <lineage>
        <taxon>Eukaryota</taxon>
        <taxon>Viridiplantae</taxon>
        <taxon>Streptophyta</taxon>
        <taxon>Embryophyta</taxon>
        <taxon>Tracheophyta</taxon>
        <taxon>Spermatophyta</taxon>
        <taxon>Magnoliopsida</taxon>
        <taxon>Liliopsida</taxon>
        <taxon>Poales</taxon>
        <taxon>Poaceae</taxon>
        <taxon>PACMAD clade</taxon>
        <taxon>Arundinoideae</taxon>
        <taxon>Arundineae</taxon>
        <taxon>Arundo</taxon>
    </lineage>
</organism>
<reference evidence="1" key="2">
    <citation type="journal article" date="2015" name="Data Brief">
        <title>Shoot transcriptome of the giant reed, Arundo donax.</title>
        <authorList>
            <person name="Barrero R.A."/>
            <person name="Guerrero F.D."/>
            <person name="Moolhuijzen P."/>
            <person name="Goolsby J.A."/>
            <person name="Tidwell J."/>
            <person name="Bellgard S.E."/>
            <person name="Bellgard M.I."/>
        </authorList>
    </citation>
    <scope>NUCLEOTIDE SEQUENCE</scope>
    <source>
        <tissue evidence="1">Shoot tissue taken approximately 20 cm above the soil surface</tissue>
    </source>
</reference>
<name>A0A0A9C7K2_ARUDO</name>
<protein>
    <submittedName>
        <fullName evidence="1">Uncharacterized protein</fullName>
    </submittedName>
</protein>
<dbReference type="AlphaFoldDB" id="A0A0A9C7K2"/>
<dbReference type="EMBL" id="GBRH01227457">
    <property type="protein sequence ID" value="JAD70438.1"/>
    <property type="molecule type" value="Transcribed_RNA"/>
</dbReference>
<accession>A0A0A9C7K2</accession>
<evidence type="ECO:0000313" key="1">
    <source>
        <dbReference type="EMBL" id="JAD70438.1"/>
    </source>
</evidence>
<proteinExistence type="predicted"/>
<sequence>MMVALCRIPHLHLGSYQVLVLSKNSTSQFRWHKISWDKWCTFMLPHNKLKWTNMNKLNNF</sequence>
<reference evidence="1" key="1">
    <citation type="submission" date="2014-09" db="EMBL/GenBank/DDBJ databases">
        <authorList>
            <person name="Magalhaes I.L.F."/>
            <person name="Oliveira U."/>
            <person name="Santos F.R."/>
            <person name="Vidigal T.H.D.A."/>
            <person name="Brescovit A.D."/>
            <person name="Santos A.J."/>
        </authorList>
    </citation>
    <scope>NUCLEOTIDE SEQUENCE</scope>
    <source>
        <tissue evidence="1">Shoot tissue taken approximately 20 cm above the soil surface</tissue>
    </source>
</reference>